<evidence type="ECO:0000256" key="1">
    <source>
        <dbReference type="SAM" id="Phobius"/>
    </source>
</evidence>
<organism evidence="2 3">
    <name type="scientific">Pseudomonas arcuscaelestis</name>
    <dbReference type="NCBI Taxonomy" id="2710591"/>
    <lineage>
        <taxon>Bacteria</taxon>
        <taxon>Pseudomonadati</taxon>
        <taxon>Pseudomonadota</taxon>
        <taxon>Gammaproteobacteria</taxon>
        <taxon>Pseudomonadales</taxon>
        <taxon>Pseudomonadaceae</taxon>
        <taxon>Pseudomonas</taxon>
    </lineage>
</organism>
<keyword evidence="1" id="KW-1133">Transmembrane helix</keyword>
<keyword evidence="1" id="KW-0472">Membrane</keyword>
<keyword evidence="3" id="KW-1185">Reference proteome</keyword>
<evidence type="ECO:0008006" key="4">
    <source>
        <dbReference type="Google" id="ProtNLM"/>
    </source>
</evidence>
<gene>
    <name evidence="2" type="ORF">H8F21_13840</name>
</gene>
<name>A0ABS2BYG0_9PSED</name>
<evidence type="ECO:0000313" key="2">
    <source>
        <dbReference type="EMBL" id="MBM5458647.1"/>
    </source>
</evidence>
<feature type="transmembrane region" description="Helical" evidence="1">
    <location>
        <begin position="21"/>
        <end position="38"/>
    </location>
</feature>
<dbReference type="EMBL" id="JACOPV010000008">
    <property type="protein sequence ID" value="MBM5458647.1"/>
    <property type="molecule type" value="Genomic_DNA"/>
</dbReference>
<accession>A0ABS2BYG0</accession>
<proteinExistence type="predicted"/>
<dbReference type="Proteomes" id="UP000745663">
    <property type="component" value="Unassembled WGS sequence"/>
</dbReference>
<sequence>MIKSLTAKIKYAMSVLDRDGNLGLIGGSFWLAGSTALLFEHKGIGFVLGVIGTVFAVRLGLLKRAEGKAKRASSQE</sequence>
<keyword evidence="1" id="KW-0812">Transmembrane</keyword>
<reference evidence="2 3" key="1">
    <citation type="submission" date="2020-08" db="EMBL/GenBank/DDBJ databases">
        <title>Description of novel Pseudomonas species.</title>
        <authorList>
            <person name="Duman M."/>
            <person name="Mulet M."/>
            <person name="Altun S."/>
            <person name="Saticioglu I.B."/>
            <person name="Lalucat J."/>
            <person name="Garcia-Valdes E."/>
        </authorList>
    </citation>
    <scope>NUCLEOTIDE SEQUENCE [LARGE SCALE GENOMIC DNA]</scope>
    <source>
        <strain evidence="2 3">P66</strain>
    </source>
</reference>
<evidence type="ECO:0000313" key="3">
    <source>
        <dbReference type="Proteomes" id="UP000745663"/>
    </source>
</evidence>
<comment type="caution">
    <text evidence="2">The sequence shown here is derived from an EMBL/GenBank/DDBJ whole genome shotgun (WGS) entry which is preliminary data.</text>
</comment>
<dbReference type="RefSeq" id="WP_203584587.1">
    <property type="nucleotide sequence ID" value="NZ_JACOPV010000008.1"/>
</dbReference>
<protein>
    <recommendedName>
        <fullName evidence="4">Holin</fullName>
    </recommendedName>
</protein>
<feature type="transmembrane region" description="Helical" evidence="1">
    <location>
        <begin position="44"/>
        <end position="61"/>
    </location>
</feature>